<dbReference type="InterPro" id="IPR029063">
    <property type="entry name" value="SAM-dependent_MTases_sf"/>
</dbReference>
<dbReference type="Pfam" id="PF09445">
    <property type="entry name" value="Methyltransf_15"/>
    <property type="match status" value="1"/>
</dbReference>
<comment type="catalytic activity">
    <reaction evidence="4">
        <text>a 5'-end (N(7)-methyl 5'-triphosphoguanosine)-ribonucleoside in snoRNA + S-adenosyl-L-methionine = a 5'-end (N(2),N(7)-dimethyl 5'-triphosphoguanosine)-ribonucleoside in snoRNA + S-adenosyl-L-homocysteine + H(+)</text>
        <dbReference type="Rhea" id="RHEA:78475"/>
        <dbReference type="Rhea" id="RHEA-COMP:19086"/>
        <dbReference type="Rhea" id="RHEA-COMP:19088"/>
        <dbReference type="ChEBI" id="CHEBI:15378"/>
        <dbReference type="ChEBI" id="CHEBI:57856"/>
        <dbReference type="ChEBI" id="CHEBI:59789"/>
        <dbReference type="ChEBI" id="CHEBI:156461"/>
        <dbReference type="ChEBI" id="CHEBI:172880"/>
    </reaction>
    <physiologicalReaction direction="left-to-right" evidence="4">
        <dbReference type="Rhea" id="RHEA:78476"/>
    </physiologicalReaction>
</comment>
<gene>
    <name evidence="8" type="ORF">DPMN_055267</name>
</gene>
<comment type="caution">
    <text evidence="8">The sequence shown here is derived from an EMBL/GenBank/DDBJ whole genome shotgun (WGS) entry which is preliminary data.</text>
</comment>
<proteinExistence type="inferred from homology"/>
<reference evidence="8" key="1">
    <citation type="journal article" date="2019" name="bioRxiv">
        <title>The Genome of the Zebra Mussel, Dreissena polymorpha: A Resource for Invasive Species Research.</title>
        <authorList>
            <person name="McCartney M.A."/>
            <person name="Auch B."/>
            <person name="Kono T."/>
            <person name="Mallez S."/>
            <person name="Zhang Y."/>
            <person name="Obille A."/>
            <person name="Becker A."/>
            <person name="Abrahante J.E."/>
            <person name="Garbe J."/>
            <person name="Badalamenti J.P."/>
            <person name="Herman A."/>
            <person name="Mangelson H."/>
            <person name="Liachko I."/>
            <person name="Sullivan S."/>
            <person name="Sone E.D."/>
            <person name="Koren S."/>
            <person name="Silverstein K.A.T."/>
            <person name="Beckman K.B."/>
            <person name="Gohl D.M."/>
        </authorList>
    </citation>
    <scope>NUCLEOTIDE SEQUENCE</scope>
    <source>
        <strain evidence="8">Duluth1</strain>
        <tissue evidence="8">Whole animal</tissue>
    </source>
</reference>
<evidence type="ECO:0000256" key="1">
    <source>
        <dbReference type="ARBA" id="ARBA00018517"/>
    </source>
</evidence>
<accession>A0A9D4CRB3</accession>
<dbReference type="PANTHER" id="PTHR14741:SF32">
    <property type="entry name" value="TRIMETHYLGUANOSINE SYNTHASE"/>
    <property type="match status" value="1"/>
</dbReference>
<dbReference type="CDD" id="cd02440">
    <property type="entry name" value="AdoMet_MTases"/>
    <property type="match status" value="1"/>
</dbReference>
<comment type="catalytic activity">
    <reaction evidence="6">
        <text>a 5'-end (N(7)-methyl 5'-triphosphoguanosine)-ribonucleoside in snRNA + S-adenosyl-L-methionine = a 5'-end (N(2),N(7)-dimethyl 5'-triphosphoguanosine)-ribonucleoside in snRNA + S-adenosyl-L-homocysteine + H(+)</text>
        <dbReference type="Rhea" id="RHEA:78471"/>
        <dbReference type="Rhea" id="RHEA-COMP:19085"/>
        <dbReference type="Rhea" id="RHEA-COMP:19087"/>
        <dbReference type="ChEBI" id="CHEBI:15378"/>
        <dbReference type="ChEBI" id="CHEBI:57856"/>
        <dbReference type="ChEBI" id="CHEBI:59789"/>
        <dbReference type="ChEBI" id="CHEBI:156461"/>
        <dbReference type="ChEBI" id="CHEBI:172880"/>
    </reaction>
    <physiologicalReaction direction="left-to-right" evidence="6">
        <dbReference type="Rhea" id="RHEA:78472"/>
    </physiologicalReaction>
</comment>
<keyword evidence="9" id="KW-1185">Reference proteome</keyword>
<evidence type="ECO:0000256" key="7">
    <source>
        <dbReference type="ARBA" id="ARBA00049790"/>
    </source>
</evidence>
<dbReference type="SUPFAM" id="SSF53335">
    <property type="entry name" value="S-adenosyl-L-methionine-dependent methyltransferases"/>
    <property type="match status" value="1"/>
</dbReference>
<dbReference type="GO" id="GO:0005634">
    <property type="term" value="C:nucleus"/>
    <property type="evidence" value="ECO:0007669"/>
    <property type="project" value="TreeGrafter"/>
</dbReference>
<comment type="similarity">
    <text evidence="2">Belongs to the methyltransferase superfamily. Trimethylguanosine synthase family.</text>
</comment>
<evidence type="ECO:0000313" key="9">
    <source>
        <dbReference type="Proteomes" id="UP000828390"/>
    </source>
</evidence>
<dbReference type="GO" id="GO:0071164">
    <property type="term" value="F:RNA cap trimethylguanosine synthase activity"/>
    <property type="evidence" value="ECO:0007669"/>
    <property type="project" value="TreeGrafter"/>
</dbReference>
<evidence type="ECO:0000256" key="4">
    <source>
        <dbReference type="ARBA" id="ARBA00048740"/>
    </source>
</evidence>
<evidence type="ECO:0000256" key="5">
    <source>
        <dbReference type="ARBA" id="ARBA00048763"/>
    </source>
</evidence>
<sequence length="137" mass="15041">MLIPCIVIAVDIDPHKIALARHNAAVYGVEDRIEFIVGDFLKVGPTLRADVVFLSPPWGGPQYLAADIFDLETMMAVNTYPYLLHAKLFSSEHGFCYLLCPPSKKRGYIALLMSVCRSVRPPGGCQTITQECLGQGS</sequence>
<dbReference type="AlphaFoldDB" id="A0A9D4CRB3"/>
<comment type="catalytic activity">
    <reaction evidence="5">
        <text>a 5'-end (N(2),N(7)-dimethyl 5'-triphosphoguanosine)-ribonucleoside in snRNA + S-adenosyl-L-methionine = a 5'-end (N(2),N(2),N(7)-trimethyl 5'-triphosphoguanosine)-ribonucleoside in snRNA + S-adenosyl-L-homocysteine + H(+)</text>
        <dbReference type="Rhea" id="RHEA:78479"/>
        <dbReference type="Rhea" id="RHEA-COMP:19087"/>
        <dbReference type="Rhea" id="RHEA-COMP:19089"/>
        <dbReference type="ChEBI" id="CHEBI:15378"/>
        <dbReference type="ChEBI" id="CHEBI:57856"/>
        <dbReference type="ChEBI" id="CHEBI:59789"/>
        <dbReference type="ChEBI" id="CHEBI:167623"/>
        <dbReference type="ChEBI" id="CHEBI:172880"/>
    </reaction>
    <physiologicalReaction direction="left-to-right" evidence="5">
        <dbReference type="Rhea" id="RHEA:78480"/>
    </physiologicalReaction>
</comment>
<dbReference type="EMBL" id="JAIWYP010000012">
    <property type="protein sequence ID" value="KAH3729299.1"/>
    <property type="molecule type" value="Genomic_DNA"/>
</dbReference>
<comment type="catalytic activity">
    <reaction evidence="3">
        <text>a 5'-end (N(2),N(7)-dimethyl 5'-triphosphoguanosine)-ribonucleoside in snoRNA + S-adenosyl-L-methionine = a 5'-end (N(2),N(2),N(7)-trimethyl 5'-triphosphoguanosine)-ribonucleoside in snoRNA + S-adenosyl-L-homocysteine + H(+)</text>
        <dbReference type="Rhea" id="RHEA:78507"/>
        <dbReference type="Rhea" id="RHEA-COMP:19088"/>
        <dbReference type="Rhea" id="RHEA-COMP:19090"/>
        <dbReference type="ChEBI" id="CHEBI:15378"/>
        <dbReference type="ChEBI" id="CHEBI:57856"/>
        <dbReference type="ChEBI" id="CHEBI:59789"/>
        <dbReference type="ChEBI" id="CHEBI:167623"/>
        <dbReference type="ChEBI" id="CHEBI:172880"/>
    </reaction>
    <physiologicalReaction direction="left-to-right" evidence="3">
        <dbReference type="Rhea" id="RHEA:78508"/>
    </physiologicalReaction>
</comment>
<dbReference type="Gene3D" id="3.40.50.150">
    <property type="entry name" value="Vaccinia Virus protein VP39"/>
    <property type="match status" value="1"/>
</dbReference>
<dbReference type="Proteomes" id="UP000828390">
    <property type="component" value="Unassembled WGS sequence"/>
</dbReference>
<dbReference type="InterPro" id="IPR019012">
    <property type="entry name" value="RNA_cap_Gua-N2-MeTrfase"/>
</dbReference>
<dbReference type="PANTHER" id="PTHR14741">
    <property type="entry name" value="S-ADENOSYLMETHIONINE-DEPENDENT METHYLTRANSFERASE RELATED"/>
    <property type="match status" value="1"/>
</dbReference>
<reference evidence="8" key="2">
    <citation type="submission" date="2020-11" db="EMBL/GenBank/DDBJ databases">
        <authorList>
            <person name="McCartney M.A."/>
            <person name="Auch B."/>
            <person name="Kono T."/>
            <person name="Mallez S."/>
            <person name="Becker A."/>
            <person name="Gohl D.M."/>
            <person name="Silverstein K.A.T."/>
            <person name="Koren S."/>
            <person name="Bechman K.B."/>
            <person name="Herman A."/>
            <person name="Abrahante J.E."/>
            <person name="Garbe J."/>
        </authorList>
    </citation>
    <scope>NUCLEOTIDE SEQUENCE</scope>
    <source>
        <strain evidence="8">Duluth1</strain>
        <tissue evidence="8">Whole animal</tissue>
    </source>
</reference>
<protein>
    <recommendedName>
        <fullName evidence="1">Trimethylguanosine synthase</fullName>
    </recommendedName>
    <alternativeName>
        <fullName evidence="7">Cap-specific guanine-N(2) methyltransferase</fullName>
    </alternativeName>
</protein>
<evidence type="ECO:0000313" key="8">
    <source>
        <dbReference type="EMBL" id="KAH3729299.1"/>
    </source>
</evidence>
<organism evidence="8 9">
    <name type="scientific">Dreissena polymorpha</name>
    <name type="common">Zebra mussel</name>
    <name type="synonym">Mytilus polymorpha</name>
    <dbReference type="NCBI Taxonomy" id="45954"/>
    <lineage>
        <taxon>Eukaryota</taxon>
        <taxon>Metazoa</taxon>
        <taxon>Spiralia</taxon>
        <taxon>Lophotrochozoa</taxon>
        <taxon>Mollusca</taxon>
        <taxon>Bivalvia</taxon>
        <taxon>Autobranchia</taxon>
        <taxon>Heteroconchia</taxon>
        <taxon>Euheterodonta</taxon>
        <taxon>Imparidentia</taxon>
        <taxon>Neoheterodontei</taxon>
        <taxon>Myida</taxon>
        <taxon>Dreissenoidea</taxon>
        <taxon>Dreissenidae</taxon>
        <taxon>Dreissena</taxon>
    </lineage>
</organism>
<evidence type="ECO:0000256" key="3">
    <source>
        <dbReference type="ARBA" id="ARBA00047418"/>
    </source>
</evidence>
<evidence type="ECO:0000256" key="2">
    <source>
        <dbReference type="ARBA" id="ARBA00025783"/>
    </source>
</evidence>
<evidence type="ECO:0000256" key="6">
    <source>
        <dbReference type="ARBA" id="ARBA00049075"/>
    </source>
</evidence>
<name>A0A9D4CRB3_DREPO</name>